<feature type="domain" description="Serine/threonine specific protein phosphatases" evidence="7">
    <location>
        <begin position="109"/>
        <end position="114"/>
    </location>
</feature>
<dbReference type="InterPro" id="IPR047129">
    <property type="entry name" value="PPA2-like"/>
</dbReference>
<feature type="compositionally biased region" description="Low complexity" evidence="6">
    <location>
        <begin position="299"/>
        <end position="308"/>
    </location>
</feature>
<evidence type="ECO:0000256" key="2">
    <source>
        <dbReference type="ARBA" id="ARBA00022801"/>
    </source>
</evidence>
<evidence type="ECO:0000313" key="8">
    <source>
        <dbReference type="EMBL" id="KAJ2777412.1"/>
    </source>
</evidence>
<comment type="catalytic activity">
    <reaction evidence="4 5">
        <text>O-phospho-L-threonyl-[protein] + H2O = L-threonyl-[protein] + phosphate</text>
        <dbReference type="Rhea" id="RHEA:47004"/>
        <dbReference type="Rhea" id="RHEA-COMP:11060"/>
        <dbReference type="Rhea" id="RHEA-COMP:11605"/>
        <dbReference type="ChEBI" id="CHEBI:15377"/>
        <dbReference type="ChEBI" id="CHEBI:30013"/>
        <dbReference type="ChEBI" id="CHEBI:43474"/>
        <dbReference type="ChEBI" id="CHEBI:61977"/>
        <dbReference type="EC" id="3.1.3.16"/>
    </reaction>
</comment>
<dbReference type="Pfam" id="PF00149">
    <property type="entry name" value="Metallophos"/>
    <property type="match status" value="1"/>
</dbReference>
<keyword evidence="3" id="KW-0464">Manganese</keyword>
<keyword evidence="1" id="KW-0479">Metal-binding</keyword>
<dbReference type="Proteomes" id="UP001140217">
    <property type="component" value="Unassembled WGS sequence"/>
</dbReference>
<dbReference type="EC" id="3.1.3.16" evidence="5"/>
<sequence>MGLDVGRCVERLYRGELLAEWEITQVCAAVQDLLADEANVVGIAAPVTVIGDVHGQFFDLLEIFAIGGRVPDTNYLFLGDYVDRGHHSVETMSLLACLKLQHPRRVHLLRGNHESRSITRTYGFYAECMQKYGSAGVWRDFTDLFDCLALAVTIDDSVFCVHGGLSPSILHIDQMRALDRFGEIPSEGPLADLLWSDPDPDVGTFGRSQRGAGFTFGAAAVDRFLHVNGMSHVLRAHQLCMEGYLVLFNDRLSTVWSAPNYCYRCGNVASLLNVGPYLQRDFITFDAAPRSSEPAKPHQLLQQQQQQQPAPAPDSMYFL</sequence>
<dbReference type="InterPro" id="IPR006186">
    <property type="entry name" value="Ser/Thr-sp_prot-phosphatase"/>
</dbReference>
<name>A0A9W8H408_9FUNG</name>
<evidence type="ECO:0000313" key="9">
    <source>
        <dbReference type="Proteomes" id="UP001140217"/>
    </source>
</evidence>
<dbReference type="EMBL" id="JANBUL010000294">
    <property type="protein sequence ID" value="KAJ2777412.1"/>
    <property type="molecule type" value="Genomic_DNA"/>
</dbReference>
<dbReference type="SUPFAM" id="SSF56300">
    <property type="entry name" value="Metallo-dependent phosphatases"/>
    <property type="match status" value="1"/>
</dbReference>
<reference evidence="8" key="1">
    <citation type="submission" date="2022-07" db="EMBL/GenBank/DDBJ databases">
        <title>Phylogenomic reconstructions and comparative analyses of Kickxellomycotina fungi.</title>
        <authorList>
            <person name="Reynolds N.K."/>
            <person name="Stajich J.E."/>
            <person name="Barry K."/>
            <person name="Grigoriev I.V."/>
            <person name="Crous P."/>
            <person name="Smith M.E."/>
        </authorList>
    </citation>
    <scope>NUCLEOTIDE SEQUENCE</scope>
    <source>
        <strain evidence="8">NBRC 105414</strain>
    </source>
</reference>
<dbReference type="Gene3D" id="3.60.21.10">
    <property type="match status" value="1"/>
</dbReference>
<accession>A0A9W8H408</accession>
<comment type="caution">
    <text evidence="8">The sequence shown here is derived from an EMBL/GenBank/DDBJ whole genome shotgun (WGS) entry which is preliminary data.</text>
</comment>
<dbReference type="InterPro" id="IPR004843">
    <property type="entry name" value="Calcineurin-like_PHP"/>
</dbReference>
<evidence type="ECO:0000256" key="6">
    <source>
        <dbReference type="SAM" id="MobiDB-lite"/>
    </source>
</evidence>
<organism evidence="8 9">
    <name type="scientific">Coemansia javaensis</name>
    <dbReference type="NCBI Taxonomy" id="2761396"/>
    <lineage>
        <taxon>Eukaryota</taxon>
        <taxon>Fungi</taxon>
        <taxon>Fungi incertae sedis</taxon>
        <taxon>Zoopagomycota</taxon>
        <taxon>Kickxellomycotina</taxon>
        <taxon>Kickxellomycetes</taxon>
        <taxon>Kickxellales</taxon>
        <taxon>Kickxellaceae</taxon>
        <taxon>Coemansia</taxon>
    </lineage>
</organism>
<dbReference type="PRINTS" id="PR00114">
    <property type="entry name" value="STPHPHTASE"/>
</dbReference>
<evidence type="ECO:0000256" key="1">
    <source>
        <dbReference type="ARBA" id="ARBA00022723"/>
    </source>
</evidence>
<dbReference type="AlphaFoldDB" id="A0A9W8H408"/>
<comment type="similarity">
    <text evidence="5">Belongs to the PPP phosphatase family.</text>
</comment>
<evidence type="ECO:0000256" key="3">
    <source>
        <dbReference type="ARBA" id="ARBA00023211"/>
    </source>
</evidence>
<dbReference type="CDD" id="cd07415">
    <property type="entry name" value="MPP_PP2A_PP4_PP6"/>
    <property type="match status" value="1"/>
</dbReference>
<evidence type="ECO:0000256" key="4">
    <source>
        <dbReference type="ARBA" id="ARBA00048336"/>
    </source>
</evidence>
<protein>
    <recommendedName>
        <fullName evidence="5">Serine/threonine-protein phosphatase</fullName>
        <ecNumber evidence="5">3.1.3.16</ecNumber>
    </recommendedName>
</protein>
<evidence type="ECO:0000256" key="5">
    <source>
        <dbReference type="RuleBase" id="RU004273"/>
    </source>
</evidence>
<keyword evidence="9" id="KW-1185">Reference proteome</keyword>
<proteinExistence type="inferred from homology"/>
<gene>
    <name evidence="8" type="primary">PPG1</name>
    <name evidence="8" type="ORF">H4R18_005170</name>
</gene>
<dbReference type="GO" id="GO:0046872">
    <property type="term" value="F:metal ion binding"/>
    <property type="evidence" value="ECO:0007669"/>
    <property type="project" value="UniProtKB-KW"/>
</dbReference>
<dbReference type="PROSITE" id="PS00125">
    <property type="entry name" value="SER_THR_PHOSPHATASE"/>
    <property type="match status" value="1"/>
</dbReference>
<feature type="region of interest" description="Disordered" evidence="6">
    <location>
        <begin position="290"/>
        <end position="314"/>
    </location>
</feature>
<dbReference type="SMART" id="SM00156">
    <property type="entry name" value="PP2Ac"/>
    <property type="match status" value="1"/>
</dbReference>
<dbReference type="OrthoDB" id="1930084at2759"/>
<dbReference type="GO" id="GO:0004722">
    <property type="term" value="F:protein serine/threonine phosphatase activity"/>
    <property type="evidence" value="ECO:0007669"/>
    <property type="project" value="UniProtKB-EC"/>
</dbReference>
<evidence type="ECO:0000259" key="7">
    <source>
        <dbReference type="PROSITE" id="PS00125"/>
    </source>
</evidence>
<keyword evidence="2 5" id="KW-0378">Hydrolase</keyword>
<dbReference type="PANTHER" id="PTHR45619">
    <property type="entry name" value="SERINE/THREONINE-PROTEIN PHOSPHATASE PP2A-RELATED"/>
    <property type="match status" value="1"/>
</dbReference>
<dbReference type="InterPro" id="IPR029052">
    <property type="entry name" value="Metallo-depent_PP-like"/>
</dbReference>